<keyword evidence="2" id="KW-0862">Zinc</keyword>
<accession>S8FYM0</accession>
<evidence type="ECO:0000256" key="3">
    <source>
        <dbReference type="SAM" id="MobiDB-lite"/>
    </source>
</evidence>
<feature type="domain" description="Phorbol-ester/DAG-type" evidence="4">
    <location>
        <begin position="579"/>
        <end position="632"/>
    </location>
</feature>
<proteinExistence type="predicted"/>
<keyword evidence="1" id="KW-0479">Metal-binding</keyword>
<feature type="region of interest" description="Disordered" evidence="3">
    <location>
        <begin position="15"/>
        <end position="37"/>
    </location>
</feature>
<feature type="compositionally biased region" description="Polar residues" evidence="3">
    <location>
        <begin position="28"/>
        <end position="37"/>
    </location>
</feature>
<dbReference type="InterPro" id="IPR046349">
    <property type="entry name" value="C1-like_sf"/>
</dbReference>
<dbReference type="SMART" id="SM00109">
    <property type="entry name" value="C1"/>
    <property type="match status" value="2"/>
</dbReference>
<sequence length="2316" mass="257130">MTTPVLRIDTSVSNASRDSLLPHGGLDTPTTKGNRARSLSQTVLPALRISTSPNLNDSSIFADVKLVEPPGSSNKARNESRKLLAHLLSQLQRRPMPPSSLHAPEDMSAPTEKGLGAVVQTVKVAVKHRRTRSEAKAARGLQADDSDSDLEDDAVFSTDITFDLMSQLKDVLVISSLQNAMLDPSSKSRDSIRNRRSIGRRASNSSRTSASDASSRGPTHLLSQCIATLASVVAEDCRFQAASPRPSRPPNALQSITIDIAQFLIHSHQDEPAVLAQVAFAIIPAFHTFKPVMHARLLAFFDEGLIGPVYNSFGGSSQNEPPMVSIMVEQADGSNSAEYPDAVWRRWSRGSTDAGTRSTSAPGQDLAIYQLSAFIPALLAAILETVDITASSQLPVVHRFHRLLGRIIEAKPDVYLDVLAVTAYHSPQARYSALSVLSSYWPRSFGHLAIARAFPLISYSASLTRATQGTVYGRRVQENPHAHQFVPWRFDTQKLPALFEGISRGDCHACSKSITGFGLLCPFCMTATHFDCYDYPDGSQFSQYSVAGEGDRQRIAVYRFCHVAPHRREAQAGAITRGQHTFRPVNMFSLTLCLLCRKPLWGCAMQGVRCGSCKQYAHAFCLQRAASSLPRCRSVAVNDSSVTVDWSLLRRSFLEYYRDLIMDEDEIGRRTYEEVSVYYSVLWLELNILQHGIALGSIVVAEDGLPTSPTSESPVNEFELHRMVALYERYLTSGQLPVSTALADYLLENGLQTSDVSMLFNWSILTFMASVVKTPAVDSSMTTPNVSNFLSVDRPDILTANASEPSTCPYEIFSIAHIRDQLGDQLHIQDEPAAKHVLAHLALLGFIQRLDGRPVVFDDAFDDRDSLCASPLPIGLESSPDVETLVSAVEACLADLDLSVNEGGLLLLVRRFWPDGFMTDYALQRLCAAVISWVVSEDHNLAIMLRDYVAKGRSLPGVRAGPELASWPRHAQVRTSSTSSTNGGDYVAARRMLLERHAAMWLLLLHDLSVDNYATMLFDVLVDIAEEGEVVDEYFLGKESDERQMKRQHSVQDKVLGMIVKLNNASVVFTAFDDLFKLWLGRALSLSLELEPLPSLGRLFNREVEAVGRFSSVVEPRRSAADASDRAASSALRVLVDTATSSHEGFRDTIRWLCLCVRSGVDISVPTFMQLASLAVRFNADLAECSLLIRAVMWSTWLRSVGRQELQSMVTKIHAHLVGITVLVFLRQSLVIFLLLYGCERKNIIELGMIGDGEIAGLPSRRKLHARTQTMNETVFLDASFMDLLRQYVETNIDEVSCLVAKFLNAFANDSSFIESFEVDNFILKNANVLSTCAWRFYGVQQPDISSTRPALLLRVLAVDSTPLHALLDDAFATKSPWETRLQAALHCFRIILDVTNPVFNVEGRQWRSSIVPVFSRFFTCLWADEREEVRSSVDTWCHTLLQGHFDAIAACWQDLLSTSPVSDRIQLVSFLNQLHSHFPKWQFLPWSVMTEAMMEHDFMQRDGDELAADHLVRPTRRPRLSLTNSLFQVMYGLASEGPSHDQAQNDPSALQLKVSLLSLALRMLSSGIAIDRTSLLKVKYQLVRLMGFQTASMVPTANGRSFHIRFTDFESIPETSLTCLNDLMLVLDSAQPYDLAPSMMGGPFSEDETTSSLLIGSVFVDVLIELYVSSEDMASLPFVTSKNALKSLIVVMYKHDFDSRPLRYLQGSLRKAVRRTLDIVLEDVNYELRQLALTICQIFIKRWAIMSGNFPIDAIELVLRLLIKLDHKRNADDVLVDQSKAFLVAVLSIFASGGILNALFKRIISEDAFVALEHAFAPSRKASRAGQVPINLKDVLLRDTMIKSLENDPESFQVVLDNVCTYVEVVHHMGFSPEMLQAVGIYLTNVARRAAEWPQGTVNPSPLIIMACTLIQHNKAQSRDLLGYLETLLRATLTRCVISTASLTRVVEITSQLYRKATASVQGNDVPLVNPILLALLETITDGVHMRARVPGGTLAALFEVCSQVTTQTTLTPIYDVSDHAVLTNEQINKLSANTLSFFCHDGQVGRDNVALFTFDALLAASNLLLDIAQYQTGVIRLWQRTATLRAYNILVLAALQSRHNRASALVLDLFTTFVSTYCYSLSGFQRIGPYQALQNSPLHTDISGAYASIKLWLLLVPHAAAQRRHSTDAFGGNRQEGLPTGTEELLTSKMIWNELWPPFERIMTVLEADTHTGNVTALSSTVWASIADLLLFLRQSRFVVLDAVSELAIIERLRGGMRGESKLMRLARSINEPLPDLPLDFFVNQVVTELRAEEKLLAAHRQDTFPERIRRLAS</sequence>
<dbReference type="STRING" id="743788.S8FYM0"/>
<dbReference type="Gene3D" id="3.30.60.20">
    <property type="match status" value="1"/>
</dbReference>
<keyword evidence="6" id="KW-1185">Reference proteome</keyword>
<dbReference type="CDD" id="cd00029">
    <property type="entry name" value="C1"/>
    <property type="match status" value="1"/>
</dbReference>
<feature type="region of interest" description="Disordered" evidence="3">
    <location>
        <begin position="130"/>
        <end position="150"/>
    </location>
</feature>
<reference evidence="5 6" key="1">
    <citation type="journal article" date="2012" name="Science">
        <title>The Paleozoic origin of enzymatic lignin decomposition reconstructed from 31 fungal genomes.</title>
        <authorList>
            <person name="Floudas D."/>
            <person name="Binder M."/>
            <person name="Riley R."/>
            <person name="Barry K."/>
            <person name="Blanchette R.A."/>
            <person name="Henrissat B."/>
            <person name="Martinez A.T."/>
            <person name="Otillar R."/>
            <person name="Spatafora J.W."/>
            <person name="Yadav J.S."/>
            <person name="Aerts A."/>
            <person name="Benoit I."/>
            <person name="Boyd A."/>
            <person name="Carlson A."/>
            <person name="Copeland A."/>
            <person name="Coutinho P.M."/>
            <person name="de Vries R.P."/>
            <person name="Ferreira P."/>
            <person name="Findley K."/>
            <person name="Foster B."/>
            <person name="Gaskell J."/>
            <person name="Glotzer D."/>
            <person name="Gorecki P."/>
            <person name="Heitman J."/>
            <person name="Hesse C."/>
            <person name="Hori C."/>
            <person name="Igarashi K."/>
            <person name="Jurgens J.A."/>
            <person name="Kallen N."/>
            <person name="Kersten P."/>
            <person name="Kohler A."/>
            <person name="Kuees U."/>
            <person name="Kumar T.K.A."/>
            <person name="Kuo A."/>
            <person name="LaButti K."/>
            <person name="Larrondo L.F."/>
            <person name="Lindquist E."/>
            <person name="Ling A."/>
            <person name="Lombard V."/>
            <person name="Lucas S."/>
            <person name="Lundell T."/>
            <person name="Martin R."/>
            <person name="McLaughlin D.J."/>
            <person name="Morgenstern I."/>
            <person name="Morin E."/>
            <person name="Murat C."/>
            <person name="Nagy L.G."/>
            <person name="Nolan M."/>
            <person name="Ohm R.A."/>
            <person name="Patyshakuliyeva A."/>
            <person name="Rokas A."/>
            <person name="Ruiz-Duenas F.J."/>
            <person name="Sabat G."/>
            <person name="Salamov A."/>
            <person name="Samejima M."/>
            <person name="Schmutz J."/>
            <person name="Slot J.C."/>
            <person name="St John F."/>
            <person name="Stenlid J."/>
            <person name="Sun H."/>
            <person name="Sun S."/>
            <person name="Syed K."/>
            <person name="Tsang A."/>
            <person name="Wiebenga A."/>
            <person name="Young D."/>
            <person name="Pisabarro A."/>
            <person name="Eastwood D.C."/>
            <person name="Martin F."/>
            <person name="Cullen D."/>
            <person name="Grigoriev I.V."/>
            <person name="Hibbett D.S."/>
        </authorList>
    </citation>
    <scope>NUCLEOTIDE SEQUENCE</scope>
    <source>
        <strain evidence="6">FP-58527</strain>
    </source>
</reference>
<evidence type="ECO:0000256" key="1">
    <source>
        <dbReference type="ARBA" id="ARBA00022723"/>
    </source>
</evidence>
<organism evidence="5 6">
    <name type="scientific">Fomitopsis schrenkii</name>
    <name type="common">Brown rot fungus</name>
    <dbReference type="NCBI Taxonomy" id="2126942"/>
    <lineage>
        <taxon>Eukaryota</taxon>
        <taxon>Fungi</taxon>
        <taxon>Dikarya</taxon>
        <taxon>Basidiomycota</taxon>
        <taxon>Agaricomycotina</taxon>
        <taxon>Agaricomycetes</taxon>
        <taxon>Polyporales</taxon>
        <taxon>Fomitopsis</taxon>
    </lineage>
</organism>
<dbReference type="HOGENOM" id="CLU_001302_0_0_1"/>
<evidence type="ECO:0000313" key="6">
    <source>
        <dbReference type="Proteomes" id="UP000015241"/>
    </source>
</evidence>
<dbReference type="InterPro" id="IPR002219">
    <property type="entry name" value="PKC_DAG/PE"/>
</dbReference>
<feature type="compositionally biased region" description="Low complexity" evidence="3">
    <location>
        <begin position="200"/>
        <end position="216"/>
    </location>
</feature>
<feature type="region of interest" description="Disordered" evidence="3">
    <location>
        <begin position="183"/>
        <end position="218"/>
    </location>
</feature>
<evidence type="ECO:0000256" key="2">
    <source>
        <dbReference type="ARBA" id="ARBA00022833"/>
    </source>
</evidence>
<dbReference type="OrthoDB" id="6270916at2759"/>
<gene>
    <name evidence="5" type="ORF">FOMPIDRAFT_1026994</name>
</gene>
<dbReference type="Pfam" id="PF00130">
    <property type="entry name" value="C1_1"/>
    <property type="match status" value="1"/>
</dbReference>
<dbReference type="EMBL" id="KE504122">
    <property type="protein sequence ID" value="EPT06166.1"/>
    <property type="molecule type" value="Genomic_DNA"/>
</dbReference>
<name>S8FYM0_FOMSC</name>
<dbReference type="InParanoid" id="S8FYM0"/>
<dbReference type="Proteomes" id="UP000015241">
    <property type="component" value="Unassembled WGS sequence"/>
</dbReference>
<dbReference type="PROSITE" id="PS50081">
    <property type="entry name" value="ZF_DAG_PE_2"/>
    <property type="match status" value="1"/>
</dbReference>
<dbReference type="SUPFAM" id="SSF57889">
    <property type="entry name" value="Cysteine-rich domain"/>
    <property type="match status" value="1"/>
</dbReference>
<evidence type="ECO:0000259" key="4">
    <source>
        <dbReference type="PROSITE" id="PS50081"/>
    </source>
</evidence>
<dbReference type="eggNOG" id="KOG4820">
    <property type="taxonomic scope" value="Eukaryota"/>
</dbReference>
<evidence type="ECO:0000313" key="5">
    <source>
        <dbReference type="EMBL" id="EPT06166.1"/>
    </source>
</evidence>
<dbReference type="GO" id="GO:0046872">
    <property type="term" value="F:metal ion binding"/>
    <property type="evidence" value="ECO:0007669"/>
    <property type="project" value="UniProtKB-KW"/>
</dbReference>
<protein>
    <recommendedName>
        <fullName evidence="4">Phorbol-ester/DAG-type domain-containing protein</fullName>
    </recommendedName>
</protein>